<dbReference type="OrthoDB" id="7061549at2"/>
<dbReference type="Gene3D" id="3.40.47.10">
    <property type="match status" value="1"/>
</dbReference>
<dbReference type="InterPro" id="IPR014030">
    <property type="entry name" value="Ketoacyl_synth_N"/>
</dbReference>
<evidence type="ECO:0000313" key="4">
    <source>
        <dbReference type="Proteomes" id="UP000030848"/>
    </source>
</evidence>
<dbReference type="AlphaFoldDB" id="A0A837DB94"/>
<keyword evidence="1" id="KW-0808">Transferase</keyword>
<dbReference type="EMBL" id="JRZE01000003">
    <property type="protein sequence ID" value="KHF45159.1"/>
    <property type="molecule type" value="Genomic_DNA"/>
</dbReference>
<proteinExistence type="predicted"/>
<dbReference type="RefSeq" id="WP_037310568.1">
    <property type="nucleotide sequence ID" value="NZ_FOWS01000002.1"/>
</dbReference>
<dbReference type="PANTHER" id="PTHR11712">
    <property type="entry name" value="POLYKETIDE SYNTHASE-RELATED"/>
    <property type="match status" value="1"/>
</dbReference>
<dbReference type="SUPFAM" id="SSF53901">
    <property type="entry name" value="Thiolase-like"/>
    <property type="match status" value="2"/>
</dbReference>
<evidence type="ECO:0000259" key="2">
    <source>
        <dbReference type="Pfam" id="PF00109"/>
    </source>
</evidence>
<evidence type="ECO:0000313" key="3">
    <source>
        <dbReference type="EMBL" id="KHF45159.1"/>
    </source>
</evidence>
<name>A0A837DB94_9PSEU</name>
<accession>A0A837DB94</accession>
<dbReference type="GO" id="GO:0006633">
    <property type="term" value="P:fatty acid biosynthetic process"/>
    <property type="evidence" value="ECO:0007669"/>
    <property type="project" value="TreeGrafter"/>
</dbReference>
<comment type="caution">
    <text evidence="3">The sequence shown here is derived from an EMBL/GenBank/DDBJ whole genome shotgun (WGS) entry which is preliminary data.</text>
</comment>
<dbReference type="Proteomes" id="UP000030848">
    <property type="component" value="Unassembled WGS sequence"/>
</dbReference>
<gene>
    <name evidence="3" type="ORF">MINT15_20410</name>
</gene>
<dbReference type="PANTHER" id="PTHR11712:SF336">
    <property type="entry name" value="3-OXOACYL-[ACYL-CARRIER-PROTEIN] SYNTHASE, MITOCHONDRIAL"/>
    <property type="match status" value="1"/>
</dbReference>
<protein>
    <submittedName>
        <fullName evidence="3">3-oxoacyl-ACP synthase</fullName>
    </submittedName>
</protein>
<dbReference type="GO" id="GO:0004315">
    <property type="term" value="F:3-oxoacyl-[acyl-carrier-protein] synthase activity"/>
    <property type="evidence" value="ECO:0007669"/>
    <property type="project" value="TreeGrafter"/>
</dbReference>
<evidence type="ECO:0000256" key="1">
    <source>
        <dbReference type="ARBA" id="ARBA00022679"/>
    </source>
</evidence>
<organism evidence="3 4">
    <name type="scientific">Saccharomonospora viridis</name>
    <dbReference type="NCBI Taxonomy" id="1852"/>
    <lineage>
        <taxon>Bacteria</taxon>
        <taxon>Bacillati</taxon>
        <taxon>Actinomycetota</taxon>
        <taxon>Actinomycetes</taxon>
        <taxon>Pseudonocardiales</taxon>
        <taxon>Pseudonocardiaceae</taxon>
        <taxon>Saccharomonospora</taxon>
    </lineage>
</organism>
<sequence>MLGVVTAWAAISVCGVGDVPLTPMSPTALSEEWPDAEAYLATEFDVEERLGSKGTASMDRSSALAVGVTAELLDKVDIPGTVGVVLGTTSGSAQTQYEFTRDSLTRRKPYFVNPAVVPFALMNSAASQCAIWHGITGPNSTIAAGRLSGLSVLRYGGRLLARGRADAVVCGAVEEHSPTRAWLQRHREGDRTLGEGAAVMLLEKPGTSRRILAEAHRVDTRVAVDGDRRAALAACVRRTLDGAGIRIEDVAAVSVSAPGEGATVAERAALHDVFGETTPKVIDPQDAVGDVGAAIGPFQLAAALDTPGWVLLTALDEDGTVGSGLVRVPWPQGPGDHV</sequence>
<dbReference type="InterPro" id="IPR016039">
    <property type="entry name" value="Thiolase-like"/>
</dbReference>
<reference evidence="3 4" key="1">
    <citation type="submission" date="2014-10" db="EMBL/GenBank/DDBJ databases">
        <title>Genome sequence of Micropolyspora internatus JCM3315.</title>
        <authorList>
            <person name="Shin S.-K."/>
            <person name="Yi H."/>
        </authorList>
    </citation>
    <scope>NUCLEOTIDE SEQUENCE [LARGE SCALE GENOMIC DNA]</scope>
    <source>
        <strain evidence="3 4">JCM 3315</strain>
    </source>
</reference>
<dbReference type="InterPro" id="IPR000794">
    <property type="entry name" value="Beta-ketoacyl_synthase"/>
</dbReference>
<feature type="domain" description="Beta-ketoacyl synthase-like N-terminal" evidence="2">
    <location>
        <begin position="37"/>
        <end position="180"/>
    </location>
</feature>
<dbReference type="Pfam" id="PF00109">
    <property type="entry name" value="ketoacyl-synt"/>
    <property type="match status" value="1"/>
</dbReference>